<feature type="domain" description="ParB-like N-terminal" evidence="4">
    <location>
        <begin position="36"/>
        <end position="132"/>
    </location>
</feature>
<evidence type="ECO:0000256" key="3">
    <source>
        <dbReference type="SAM" id="Coils"/>
    </source>
</evidence>
<dbReference type="CDD" id="cd16406">
    <property type="entry name" value="ParB_N_like"/>
    <property type="match status" value="1"/>
</dbReference>
<dbReference type="SUPFAM" id="SSF110849">
    <property type="entry name" value="ParB/Sulfiredoxin"/>
    <property type="match status" value="1"/>
</dbReference>
<dbReference type="PANTHER" id="PTHR33375">
    <property type="entry name" value="CHROMOSOME-PARTITIONING PROTEIN PARB-RELATED"/>
    <property type="match status" value="1"/>
</dbReference>
<gene>
    <name evidence="5" type="ORF">G8J59_004091</name>
</gene>
<reference evidence="5" key="2">
    <citation type="submission" date="2020-02" db="EMBL/GenBank/DDBJ databases">
        <authorList>
            <consortium name="NCBI Pathogen Detection Project"/>
        </authorList>
    </citation>
    <scope>NUCLEOTIDE SEQUENCE</scope>
    <source>
        <strain evidence="5">MA.JM_06/52</strain>
    </source>
</reference>
<evidence type="ECO:0000256" key="2">
    <source>
        <dbReference type="ARBA" id="ARBA00074268"/>
    </source>
</evidence>
<dbReference type="InterPro" id="IPR050336">
    <property type="entry name" value="Chromosome_partition/occlusion"/>
</dbReference>
<feature type="coiled-coil region" evidence="3">
    <location>
        <begin position="330"/>
        <end position="357"/>
    </location>
</feature>
<dbReference type="FunFam" id="1.10.10.2830:FF:000001">
    <property type="entry name" value="Chromosome partitioning protein ParB"/>
    <property type="match status" value="1"/>
</dbReference>
<dbReference type="InterPro" id="IPR036086">
    <property type="entry name" value="ParB/Sulfiredoxin_sf"/>
</dbReference>
<evidence type="ECO:0000259" key="4">
    <source>
        <dbReference type="SMART" id="SM00470"/>
    </source>
</evidence>
<dbReference type="Gene3D" id="3.90.1530.30">
    <property type="match status" value="1"/>
</dbReference>
<protein>
    <recommendedName>
        <fullName evidence="2">Uncharacterized protein YubM</fullName>
    </recommendedName>
</protein>
<evidence type="ECO:0000313" key="5">
    <source>
        <dbReference type="EMBL" id="HAF6147234.1"/>
    </source>
</evidence>
<comment type="similarity">
    <text evidence="1">Belongs to the ParB family.</text>
</comment>
<keyword evidence="3" id="KW-0175">Coiled coil</keyword>
<reference evidence="5" key="1">
    <citation type="journal article" date="2018" name="Genome Biol.">
        <title>SKESA: strategic k-mer extension for scrupulous assemblies.</title>
        <authorList>
            <person name="Souvorov A."/>
            <person name="Agarwala R."/>
            <person name="Lipman D.J."/>
        </authorList>
    </citation>
    <scope>NUCLEOTIDE SEQUENCE</scope>
    <source>
        <strain evidence="5">MA.JM_06/52</strain>
    </source>
</reference>
<proteinExistence type="inferred from homology"/>
<dbReference type="InterPro" id="IPR041468">
    <property type="entry name" value="HTH_ParB/Spo0J"/>
</dbReference>
<sequence>MPVTKCEPETTRKASRKSAKTQETVLSALLAQTEEVSVPLASLIKSPLNVRTVPYSAESVSELADSIKGVGLLQNLVVHALPGDRHGVAAGGRRLAALNMLAERNILPADWPVRVKVIPQELATAASMTENGHRRDMHPAEQIAGFRAMAQEGKTPAQIGDLLGYSPRHVQRMLKLADLAPVILDALAEDRITTEHCQALALENDTARQVQVFEAACQSGWGGKPEVQTIRRLVTESEVAVAGNTKFRFVGADAFSPDELRTDLFSDDEGGYVDCVALDAALLEKLQAVAEYLREAEGWGWCAGRMEAVGECREDARAYRNLPQPEAVLTEAEEERLNELMARYDALENQCEESDLLEAEMKLMRCMAKVRAWTPEMRAGSGVVVSWRYGNVCVQRGVQLRSEDDVADDADRTEQMQEKASVEEISLPLLTKMSSERTLAVQAALMQQPDKSLALLAWTLCLNVFGSGAYSKPAQISLECKHYSLTSDAPSGKEGAAFMAMMAEKARLAALLPEGWSRDMTTFLSLSQEVLLSLLSFCTACSIHGVQTRECGHTSRSPLDTLESAIGFHMRDWWQPTKANFFGHLKKPQIIAALNEAGLSGAARDAEKMKKGDAAEHAEFHMKDNRWVPGWMCAPRPQMDATEHTTNLADAA</sequence>
<dbReference type="AlphaFoldDB" id="A0A750C1V9"/>
<comment type="caution">
    <text evidence="5">The sequence shown here is derived from an EMBL/GenBank/DDBJ whole genome shotgun (WGS) entry which is preliminary data.</text>
</comment>
<dbReference type="InterPro" id="IPR003115">
    <property type="entry name" value="ParB_N"/>
</dbReference>
<dbReference type="GO" id="GO:0007059">
    <property type="term" value="P:chromosome segregation"/>
    <property type="evidence" value="ECO:0007669"/>
    <property type="project" value="TreeGrafter"/>
</dbReference>
<dbReference type="SMART" id="SM00470">
    <property type="entry name" value="ParB"/>
    <property type="match status" value="1"/>
</dbReference>
<organism evidence="5">
    <name type="scientific">Salmonella enterica</name>
    <name type="common">Salmonella choleraesuis</name>
    <dbReference type="NCBI Taxonomy" id="28901"/>
    <lineage>
        <taxon>Bacteria</taxon>
        <taxon>Pseudomonadati</taxon>
        <taxon>Pseudomonadota</taxon>
        <taxon>Gammaproteobacteria</taxon>
        <taxon>Enterobacterales</taxon>
        <taxon>Enterobacteriaceae</taxon>
        <taxon>Salmonella</taxon>
    </lineage>
</organism>
<dbReference type="PANTHER" id="PTHR33375:SF7">
    <property type="entry name" value="CHROMOSOME 2-PARTITIONING PROTEIN PARB-RELATED"/>
    <property type="match status" value="1"/>
</dbReference>
<dbReference type="Pfam" id="PF17762">
    <property type="entry name" value="HTH_ParB"/>
    <property type="match status" value="1"/>
</dbReference>
<dbReference type="Pfam" id="PF02195">
    <property type="entry name" value="ParB_N"/>
    <property type="match status" value="1"/>
</dbReference>
<dbReference type="SUPFAM" id="SSF109709">
    <property type="entry name" value="KorB DNA-binding domain-like"/>
    <property type="match status" value="1"/>
</dbReference>
<evidence type="ECO:0000256" key="1">
    <source>
        <dbReference type="ARBA" id="ARBA00006295"/>
    </source>
</evidence>
<dbReference type="GO" id="GO:0005694">
    <property type="term" value="C:chromosome"/>
    <property type="evidence" value="ECO:0007669"/>
    <property type="project" value="TreeGrafter"/>
</dbReference>
<dbReference type="Gene3D" id="1.10.10.2830">
    <property type="match status" value="1"/>
</dbReference>
<dbReference type="EMBL" id="DAAVQN010000016">
    <property type="protein sequence ID" value="HAF6147234.1"/>
    <property type="molecule type" value="Genomic_DNA"/>
</dbReference>
<accession>A0A750C1V9</accession>
<name>A0A750C1V9_SALER</name>